<evidence type="ECO:0000313" key="2">
    <source>
        <dbReference type="EMBL" id="KAK5707478.1"/>
    </source>
</evidence>
<feature type="chain" id="PRO_5043010096" evidence="1">
    <location>
        <begin position="23"/>
        <end position="214"/>
    </location>
</feature>
<gene>
    <name evidence="2" type="ORF">LTR97_000012</name>
</gene>
<name>A0AAN8A6A2_9PEZI</name>
<organism evidence="2 3">
    <name type="scientific">Elasticomyces elasticus</name>
    <dbReference type="NCBI Taxonomy" id="574655"/>
    <lineage>
        <taxon>Eukaryota</taxon>
        <taxon>Fungi</taxon>
        <taxon>Dikarya</taxon>
        <taxon>Ascomycota</taxon>
        <taxon>Pezizomycotina</taxon>
        <taxon>Dothideomycetes</taxon>
        <taxon>Dothideomycetidae</taxon>
        <taxon>Mycosphaerellales</taxon>
        <taxon>Teratosphaeriaceae</taxon>
        <taxon>Elasticomyces</taxon>
    </lineage>
</organism>
<dbReference type="Proteomes" id="UP001310594">
    <property type="component" value="Unassembled WGS sequence"/>
</dbReference>
<evidence type="ECO:0000256" key="1">
    <source>
        <dbReference type="SAM" id="SignalP"/>
    </source>
</evidence>
<keyword evidence="1" id="KW-0732">Signal</keyword>
<dbReference type="EMBL" id="JAVRQU010000001">
    <property type="protein sequence ID" value="KAK5707478.1"/>
    <property type="molecule type" value="Genomic_DNA"/>
</dbReference>
<comment type="caution">
    <text evidence="2">The sequence shown here is derived from an EMBL/GenBank/DDBJ whole genome shotgun (WGS) entry which is preliminary data.</text>
</comment>
<protein>
    <submittedName>
        <fullName evidence="2">Uncharacterized protein</fullName>
    </submittedName>
</protein>
<feature type="signal peptide" evidence="1">
    <location>
        <begin position="1"/>
        <end position="22"/>
    </location>
</feature>
<evidence type="ECO:0000313" key="3">
    <source>
        <dbReference type="Proteomes" id="UP001310594"/>
    </source>
</evidence>
<proteinExistence type="predicted"/>
<sequence>MAVNSLVFLLVAAFLSIHGSLADTCGASITDTYDDIALTSGFAEPLTYNGLIYSHGWSIHAGNPWQNGPSFAHSSPNIIDGSAWSGDPRIANNPNLTVAIAAGYFELQGLYFGCLNSNGAVPCSVGISGFDVNGAQVPEYIYRYEEPHSSTSLIFAAPREGPAIKFVTAIIRVVSSADAPWTTSLLVDDFVHVNCAGGPQITATVTTLYPVASG</sequence>
<accession>A0AAN8A6A2</accession>
<reference evidence="2" key="1">
    <citation type="submission" date="2023-08" db="EMBL/GenBank/DDBJ databases">
        <title>Black Yeasts Isolated from many extreme environments.</title>
        <authorList>
            <person name="Coleine C."/>
            <person name="Stajich J.E."/>
            <person name="Selbmann L."/>
        </authorList>
    </citation>
    <scope>NUCLEOTIDE SEQUENCE</scope>
    <source>
        <strain evidence="2">CCFEE 5810</strain>
    </source>
</reference>
<dbReference type="AlphaFoldDB" id="A0AAN8A6A2"/>